<dbReference type="InterPro" id="IPR011991">
    <property type="entry name" value="ArsR-like_HTH"/>
</dbReference>
<feature type="domain" description="HTH arsR-type" evidence="4">
    <location>
        <begin position="6"/>
        <end position="98"/>
    </location>
</feature>
<dbReference type="STRING" id="360411.AC812_11530"/>
<dbReference type="InterPro" id="IPR036390">
    <property type="entry name" value="WH_DNA-bd_sf"/>
</dbReference>
<dbReference type="AlphaFoldDB" id="A0A0P6XHQ5"/>
<dbReference type="InterPro" id="IPR001845">
    <property type="entry name" value="HTH_ArsR_DNA-bd_dom"/>
</dbReference>
<dbReference type="InterPro" id="IPR036388">
    <property type="entry name" value="WH-like_DNA-bd_sf"/>
</dbReference>
<dbReference type="PANTHER" id="PTHR43132">
    <property type="entry name" value="ARSENICAL RESISTANCE OPERON REPRESSOR ARSR-RELATED"/>
    <property type="match status" value="1"/>
</dbReference>
<sequence>MTSDPLDRFQTAAQLFKALAHPARLAILDVLRQGEECVCHLEAVLGFRQAYLSQQLAVLREAGILQDRREGWNIYYRIVRKDVFEILDAIRTVLPEQVQRDDLAEPHECDCPKCRRKESPAASSKAFLALNRD</sequence>
<proteinExistence type="predicted"/>
<accession>A0A0P6XHQ5</accession>
<dbReference type="OrthoDB" id="9798835at2"/>
<protein>
    <recommendedName>
        <fullName evidence="4">HTH arsR-type domain-containing protein</fullName>
    </recommendedName>
</protein>
<dbReference type="GO" id="GO:0003700">
    <property type="term" value="F:DNA-binding transcription factor activity"/>
    <property type="evidence" value="ECO:0007669"/>
    <property type="project" value="InterPro"/>
</dbReference>
<gene>
    <name evidence="5" type="ORF">AC812_11530</name>
</gene>
<keyword evidence="6" id="KW-1185">Reference proteome</keyword>
<organism evidence="5 6">
    <name type="scientific">Bellilinea caldifistulae</name>
    <dbReference type="NCBI Taxonomy" id="360411"/>
    <lineage>
        <taxon>Bacteria</taxon>
        <taxon>Bacillati</taxon>
        <taxon>Chloroflexota</taxon>
        <taxon>Anaerolineae</taxon>
        <taxon>Anaerolineales</taxon>
        <taxon>Anaerolineaceae</taxon>
        <taxon>Bellilinea</taxon>
    </lineage>
</organism>
<name>A0A0P6XHQ5_9CHLR</name>
<dbReference type="GO" id="GO:0003677">
    <property type="term" value="F:DNA binding"/>
    <property type="evidence" value="ECO:0007669"/>
    <property type="project" value="UniProtKB-KW"/>
</dbReference>
<dbReference type="Proteomes" id="UP000050514">
    <property type="component" value="Unassembled WGS sequence"/>
</dbReference>
<evidence type="ECO:0000313" key="5">
    <source>
        <dbReference type="EMBL" id="KPL74451.1"/>
    </source>
</evidence>
<reference evidence="5 6" key="1">
    <citation type="submission" date="2015-07" db="EMBL/GenBank/DDBJ databases">
        <title>Draft genome of Bellilinea caldifistulae DSM 17877.</title>
        <authorList>
            <person name="Hemp J."/>
            <person name="Ward L.M."/>
            <person name="Pace L.A."/>
            <person name="Fischer W.W."/>
        </authorList>
    </citation>
    <scope>NUCLEOTIDE SEQUENCE [LARGE SCALE GENOMIC DNA]</scope>
    <source>
        <strain evidence="5 6">GOMI-1</strain>
    </source>
</reference>
<dbReference type="PRINTS" id="PR00778">
    <property type="entry name" value="HTHARSR"/>
</dbReference>
<evidence type="ECO:0000256" key="1">
    <source>
        <dbReference type="ARBA" id="ARBA00023015"/>
    </source>
</evidence>
<keyword evidence="3" id="KW-0804">Transcription</keyword>
<dbReference type="PANTHER" id="PTHR43132:SF2">
    <property type="entry name" value="ARSENICAL RESISTANCE OPERON REPRESSOR ARSR-RELATED"/>
    <property type="match status" value="1"/>
</dbReference>
<dbReference type="SUPFAM" id="SSF46785">
    <property type="entry name" value="Winged helix' DNA-binding domain"/>
    <property type="match status" value="1"/>
</dbReference>
<dbReference type="EMBL" id="LGHJ01000017">
    <property type="protein sequence ID" value="KPL74451.1"/>
    <property type="molecule type" value="Genomic_DNA"/>
</dbReference>
<dbReference type="Pfam" id="PF01022">
    <property type="entry name" value="HTH_5"/>
    <property type="match status" value="1"/>
</dbReference>
<evidence type="ECO:0000256" key="3">
    <source>
        <dbReference type="ARBA" id="ARBA00023163"/>
    </source>
</evidence>
<dbReference type="NCBIfam" id="NF033788">
    <property type="entry name" value="HTH_metalloreg"/>
    <property type="match status" value="1"/>
</dbReference>
<keyword evidence="2" id="KW-0238">DNA-binding</keyword>
<evidence type="ECO:0000313" key="6">
    <source>
        <dbReference type="Proteomes" id="UP000050514"/>
    </source>
</evidence>
<dbReference type="CDD" id="cd00090">
    <property type="entry name" value="HTH_ARSR"/>
    <property type="match status" value="1"/>
</dbReference>
<comment type="caution">
    <text evidence="5">The sequence shown here is derived from an EMBL/GenBank/DDBJ whole genome shotgun (WGS) entry which is preliminary data.</text>
</comment>
<dbReference type="PROSITE" id="PS50987">
    <property type="entry name" value="HTH_ARSR_2"/>
    <property type="match status" value="1"/>
</dbReference>
<dbReference type="RefSeq" id="WP_061918626.1">
    <property type="nucleotide sequence ID" value="NZ_DF967971.1"/>
</dbReference>
<evidence type="ECO:0000256" key="2">
    <source>
        <dbReference type="ARBA" id="ARBA00023125"/>
    </source>
</evidence>
<keyword evidence="1" id="KW-0805">Transcription regulation</keyword>
<dbReference type="SMART" id="SM00418">
    <property type="entry name" value="HTH_ARSR"/>
    <property type="match status" value="1"/>
</dbReference>
<dbReference type="InterPro" id="IPR051011">
    <property type="entry name" value="Metal_resp_trans_reg"/>
</dbReference>
<dbReference type="Gene3D" id="1.10.10.10">
    <property type="entry name" value="Winged helix-like DNA-binding domain superfamily/Winged helix DNA-binding domain"/>
    <property type="match status" value="1"/>
</dbReference>
<evidence type="ECO:0000259" key="4">
    <source>
        <dbReference type="PROSITE" id="PS50987"/>
    </source>
</evidence>